<sequence>MHLLRSIIALATLLVPFAIAALSLRNSIDATQLPDFDAFKERADANGWRIRPIYDQYENLINIMAFGDDHLLKASRLFLGNANAPQYFRQRPTDAGKRPQKVQKSQKSPQPRKGRNSH</sequence>
<dbReference type="GeneID" id="66061842"/>
<evidence type="ECO:0000256" key="2">
    <source>
        <dbReference type="SAM" id="SignalP"/>
    </source>
</evidence>
<name>A0A8E5HK78_USTVR</name>
<evidence type="ECO:0000313" key="4">
    <source>
        <dbReference type="Proteomes" id="UP000027002"/>
    </source>
</evidence>
<accession>A0A8E5HK78</accession>
<evidence type="ECO:0000256" key="1">
    <source>
        <dbReference type="SAM" id="MobiDB-lite"/>
    </source>
</evidence>
<feature type="region of interest" description="Disordered" evidence="1">
    <location>
        <begin position="88"/>
        <end position="118"/>
    </location>
</feature>
<dbReference type="Proteomes" id="UP000027002">
    <property type="component" value="Chromosome 1"/>
</dbReference>
<proteinExistence type="predicted"/>
<feature type="chain" id="PRO_5034786785" evidence="2">
    <location>
        <begin position="21"/>
        <end position="118"/>
    </location>
</feature>
<evidence type="ECO:0000313" key="3">
    <source>
        <dbReference type="EMBL" id="QUC16823.1"/>
    </source>
</evidence>
<reference evidence="3" key="1">
    <citation type="submission" date="2020-03" db="EMBL/GenBank/DDBJ databases">
        <title>A mixture of massive structural variations and highly conserved coding sequences in Ustilaginoidea virens genome.</title>
        <authorList>
            <person name="Zhang K."/>
            <person name="Zhao Z."/>
            <person name="Zhang Z."/>
            <person name="Li Y."/>
            <person name="Hsiang T."/>
            <person name="Sun W."/>
        </authorList>
    </citation>
    <scope>NUCLEOTIDE SEQUENCE</scope>
    <source>
        <strain evidence="3">UV-8b</strain>
    </source>
</reference>
<protein>
    <submittedName>
        <fullName evidence="3">Uncharacterized protein</fullName>
    </submittedName>
</protein>
<dbReference type="AlphaFoldDB" id="A0A8E5HK78"/>
<gene>
    <name evidence="3" type="ORF">UV8b_01064</name>
</gene>
<keyword evidence="2" id="KW-0732">Signal</keyword>
<dbReference type="EMBL" id="CP072753">
    <property type="protein sequence ID" value="QUC16823.1"/>
    <property type="molecule type" value="Genomic_DNA"/>
</dbReference>
<dbReference type="RefSeq" id="XP_042994496.1">
    <property type="nucleotide sequence ID" value="XM_043138562.1"/>
</dbReference>
<dbReference type="KEGG" id="uvi:66061842"/>
<keyword evidence="4" id="KW-1185">Reference proteome</keyword>
<organism evidence="3 4">
    <name type="scientific">Ustilaginoidea virens</name>
    <name type="common">Rice false smut fungus</name>
    <name type="synonym">Villosiclava virens</name>
    <dbReference type="NCBI Taxonomy" id="1159556"/>
    <lineage>
        <taxon>Eukaryota</taxon>
        <taxon>Fungi</taxon>
        <taxon>Dikarya</taxon>
        <taxon>Ascomycota</taxon>
        <taxon>Pezizomycotina</taxon>
        <taxon>Sordariomycetes</taxon>
        <taxon>Hypocreomycetidae</taxon>
        <taxon>Hypocreales</taxon>
        <taxon>Clavicipitaceae</taxon>
        <taxon>Ustilaginoidea</taxon>
    </lineage>
</organism>
<feature type="signal peptide" evidence="2">
    <location>
        <begin position="1"/>
        <end position="20"/>
    </location>
</feature>